<sequence>MRGRYSVSSQATAVADLEHSSPAVRHPRSGATIITAILLAGLTLAGCAMMPEERQSFSQPATAGLAITRDQLVGRWGIASFHDEKDRKRTEAQARAGCSQPYVITKGPTNGVMMHVADDPNLYELALKRGPDGKTYIGFEAPAGHPQDREVLSFNGDLLVMRFVDPDANRRYGTFIFARCSG</sequence>
<gene>
    <name evidence="1" type="ORF">C7450_107445</name>
</gene>
<evidence type="ECO:0000313" key="2">
    <source>
        <dbReference type="Proteomes" id="UP000248021"/>
    </source>
</evidence>
<organism evidence="1 2">
    <name type="scientific">Chelatococcus asaccharovorans</name>
    <dbReference type="NCBI Taxonomy" id="28210"/>
    <lineage>
        <taxon>Bacteria</taxon>
        <taxon>Pseudomonadati</taxon>
        <taxon>Pseudomonadota</taxon>
        <taxon>Alphaproteobacteria</taxon>
        <taxon>Hyphomicrobiales</taxon>
        <taxon>Chelatococcaceae</taxon>
        <taxon>Chelatococcus</taxon>
    </lineage>
</organism>
<evidence type="ECO:0000313" key="1">
    <source>
        <dbReference type="EMBL" id="PXW57404.1"/>
    </source>
</evidence>
<keyword evidence="2" id="KW-1185">Reference proteome</keyword>
<comment type="caution">
    <text evidence="1">The sequence shown here is derived from an EMBL/GenBank/DDBJ whole genome shotgun (WGS) entry which is preliminary data.</text>
</comment>
<dbReference type="AlphaFoldDB" id="A0A2V3U3V0"/>
<reference evidence="1 2" key="1">
    <citation type="submission" date="2018-05" db="EMBL/GenBank/DDBJ databases">
        <title>Genomic Encyclopedia of Type Strains, Phase IV (KMG-IV): sequencing the most valuable type-strain genomes for metagenomic binning, comparative biology and taxonomic classification.</title>
        <authorList>
            <person name="Goeker M."/>
        </authorList>
    </citation>
    <scope>NUCLEOTIDE SEQUENCE [LARGE SCALE GENOMIC DNA]</scope>
    <source>
        <strain evidence="1 2">DSM 6462</strain>
    </source>
</reference>
<proteinExistence type="predicted"/>
<dbReference type="Proteomes" id="UP000248021">
    <property type="component" value="Unassembled WGS sequence"/>
</dbReference>
<protein>
    <recommendedName>
        <fullName evidence="3">Lipocalin-like protein</fullName>
    </recommendedName>
</protein>
<evidence type="ECO:0008006" key="3">
    <source>
        <dbReference type="Google" id="ProtNLM"/>
    </source>
</evidence>
<dbReference type="EMBL" id="QJJK01000007">
    <property type="protein sequence ID" value="PXW57404.1"/>
    <property type="molecule type" value="Genomic_DNA"/>
</dbReference>
<name>A0A2V3U3V0_9HYPH</name>
<accession>A0A2V3U3V0</accession>